<gene>
    <name evidence="1" type="ORF">CLORAM_02953</name>
</gene>
<dbReference type="EMBL" id="ABFX02000008">
    <property type="protein sequence ID" value="EDS18157.1"/>
    <property type="molecule type" value="Genomic_DNA"/>
</dbReference>
<proteinExistence type="predicted"/>
<sequence length="79" mass="9398">MDGNMFEKMVKDSAGKRVSRAKAIRYKCLDCCGFQSNEVRECPAVECPLWRYRMGHEERDEFYTPRITNKKEEEEIKND</sequence>
<reference evidence="1" key="1">
    <citation type="submission" date="2007-11" db="EMBL/GenBank/DDBJ databases">
        <authorList>
            <person name="Fulton L."/>
            <person name="Clifton S."/>
            <person name="Fulton B."/>
            <person name="Xu J."/>
            <person name="Minx P."/>
            <person name="Pepin K.H."/>
            <person name="Johnson M."/>
            <person name="Thiruvilangam P."/>
            <person name="Bhonagiri V."/>
            <person name="Nash W.E."/>
            <person name="Mardis E.R."/>
            <person name="Wilson R.K."/>
        </authorList>
    </citation>
    <scope>NUCLEOTIDE SEQUENCE [LARGE SCALE GENOMIC DNA]</scope>
    <source>
        <strain evidence="1">DSM 1402</strain>
    </source>
</reference>
<organism evidence="1 2">
    <name type="scientific">Thomasclavelia ramosa DSM 1402</name>
    <dbReference type="NCBI Taxonomy" id="445974"/>
    <lineage>
        <taxon>Bacteria</taxon>
        <taxon>Bacillati</taxon>
        <taxon>Bacillota</taxon>
        <taxon>Erysipelotrichia</taxon>
        <taxon>Erysipelotrichales</taxon>
        <taxon>Coprobacillaceae</taxon>
        <taxon>Thomasclavelia</taxon>
    </lineage>
</organism>
<comment type="caution">
    <text evidence="1">The sequence shown here is derived from an EMBL/GenBank/DDBJ whole genome shotgun (WGS) entry which is preliminary data.</text>
</comment>
<evidence type="ECO:0000313" key="1">
    <source>
        <dbReference type="EMBL" id="EDS18157.1"/>
    </source>
</evidence>
<reference evidence="1" key="2">
    <citation type="submission" date="2014-06" db="EMBL/GenBank/DDBJ databases">
        <title>Draft genome sequence of Clostridium ramosum(DSM 1402).</title>
        <authorList>
            <person name="Sudarsanam P."/>
            <person name="Ley R."/>
            <person name="Guruge J."/>
            <person name="Turnbaugh P.J."/>
            <person name="Mahowald M."/>
            <person name="Liep D."/>
            <person name="Gordon J."/>
        </authorList>
    </citation>
    <scope>NUCLEOTIDE SEQUENCE</scope>
    <source>
        <strain evidence="1">DSM 1402</strain>
    </source>
</reference>
<keyword evidence="2" id="KW-1185">Reference proteome</keyword>
<name>B0N8L9_9FIRM</name>
<dbReference type="RefSeq" id="WP_003539155.1">
    <property type="nucleotide sequence ID" value="NZ_CP036346.1"/>
</dbReference>
<dbReference type="HOGENOM" id="CLU_196641_0_0_9"/>
<accession>B0N8L9</accession>
<dbReference type="AlphaFoldDB" id="B0N8L9"/>
<evidence type="ECO:0000313" key="2">
    <source>
        <dbReference type="Proteomes" id="UP000005798"/>
    </source>
</evidence>
<dbReference type="Proteomes" id="UP000005798">
    <property type="component" value="Unassembled WGS sequence"/>
</dbReference>
<protein>
    <submittedName>
        <fullName evidence="1">Uncharacterized protein</fullName>
    </submittedName>
</protein>